<evidence type="ECO:0000256" key="6">
    <source>
        <dbReference type="ARBA" id="ARBA00022801"/>
    </source>
</evidence>
<keyword evidence="5 10" id="KW-0479">Metal-binding</keyword>
<dbReference type="EMBL" id="CADCWP010000353">
    <property type="protein sequence ID" value="CAA9587894.1"/>
    <property type="molecule type" value="Genomic_DNA"/>
</dbReference>
<feature type="binding site" evidence="10">
    <location>
        <position position="232"/>
    </location>
    <ligand>
        <name>Mn(2+)</name>
        <dbReference type="ChEBI" id="CHEBI:29035"/>
        <label>2</label>
    </ligand>
</feature>
<dbReference type="PRINTS" id="PR00116">
    <property type="entry name" value="ARGINASE"/>
</dbReference>
<evidence type="ECO:0000256" key="11">
    <source>
        <dbReference type="PROSITE-ProRule" id="PRU00742"/>
    </source>
</evidence>
<dbReference type="InterPro" id="IPR014033">
    <property type="entry name" value="Arginase"/>
</dbReference>
<evidence type="ECO:0000313" key="13">
    <source>
        <dbReference type="EMBL" id="CAA9587894.1"/>
    </source>
</evidence>
<feature type="binding site" evidence="10">
    <location>
        <position position="129"/>
    </location>
    <ligand>
        <name>Mn(2+)</name>
        <dbReference type="ChEBI" id="CHEBI:29035"/>
        <label>1</label>
    </ligand>
</feature>
<evidence type="ECO:0000256" key="5">
    <source>
        <dbReference type="ARBA" id="ARBA00022723"/>
    </source>
</evidence>
<evidence type="ECO:0000256" key="1">
    <source>
        <dbReference type="ARBA" id="ARBA00005098"/>
    </source>
</evidence>
<evidence type="ECO:0000256" key="2">
    <source>
        <dbReference type="ARBA" id="ARBA00012168"/>
    </source>
</evidence>
<dbReference type="AlphaFoldDB" id="A0A6J4VSE0"/>
<feature type="binding site" evidence="10">
    <location>
        <position position="234"/>
    </location>
    <ligand>
        <name>Mn(2+)</name>
        <dbReference type="ChEBI" id="CHEBI:29035"/>
        <label>2</label>
    </ligand>
</feature>
<name>A0A6J4VSE0_9DEIN</name>
<feature type="binding site" evidence="10">
    <location>
        <position position="107"/>
    </location>
    <ligand>
        <name>Mn(2+)</name>
        <dbReference type="ChEBI" id="CHEBI:29035"/>
        <label>1</label>
    </ligand>
</feature>
<keyword evidence="6 12" id="KW-0378">Hydrolase</keyword>
<feature type="binding site" evidence="10">
    <location>
        <position position="131"/>
    </location>
    <ligand>
        <name>Mn(2+)</name>
        <dbReference type="ChEBI" id="CHEBI:29035"/>
        <label>1</label>
    </ligand>
</feature>
<comment type="pathway">
    <text evidence="1">Nitrogen metabolism; urea cycle; L-ornithine and urea from L-arginine: step 1/1.</text>
</comment>
<evidence type="ECO:0000256" key="9">
    <source>
        <dbReference type="NCBIfam" id="TIGR01229"/>
    </source>
</evidence>
<comment type="similarity">
    <text evidence="11 12">Belongs to the arginase family.</text>
</comment>
<dbReference type="PROSITE" id="PS51409">
    <property type="entry name" value="ARGINASE_2"/>
    <property type="match status" value="1"/>
</dbReference>
<dbReference type="CDD" id="cd09989">
    <property type="entry name" value="Arginase"/>
    <property type="match status" value="1"/>
</dbReference>
<feature type="binding site" evidence="10">
    <location>
        <position position="133"/>
    </location>
    <ligand>
        <name>Mn(2+)</name>
        <dbReference type="ChEBI" id="CHEBI:29035"/>
        <label>1</label>
    </ligand>
</feature>
<evidence type="ECO:0000256" key="3">
    <source>
        <dbReference type="ARBA" id="ARBA00018123"/>
    </source>
</evidence>
<evidence type="ECO:0000256" key="12">
    <source>
        <dbReference type="RuleBase" id="RU361159"/>
    </source>
</evidence>
<sequence length="305" mass="32247">MLTRAGVLALAMATISVLGIPLDLGAGRRGVDMGPSALRLAGLAKSLERLGHTVHDLGNVQMPVAEAIPSKNGLHYAETIADTCRQAFLEFKRVSAEVFPIALGGDHSVSMGSVSGVAHAGRTGVIWVDAHADLNTPASSPSGNVHGMPLSHLLGEGDVRLLDIWGGGPVLRPKDIVFVGLRSLDPFERAFIREHGVRTYTMKEIDRRGLATVAEEAVAHLSHVPRLHVSFDADALDPTIAPGVGTPIPGGLTYREAHLLMELLADSEKVTSLDLVEVNPVLDVKNSTGRIMVEMASSLLGKAIL</sequence>
<accession>A0A6J4VSE0</accession>
<dbReference type="Pfam" id="PF00491">
    <property type="entry name" value="Arginase"/>
    <property type="match status" value="1"/>
</dbReference>
<dbReference type="PANTHER" id="PTHR43782:SF3">
    <property type="entry name" value="ARGINASE"/>
    <property type="match status" value="1"/>
</dbReference>
<dbReference type="SUPFAM" id="SSF52768">
    <property type="entry name" value="Arginase/deacetylase"/>
    <property type="match status" value="1"/>
</dbReference>
<evidence type="ECO:0000256" key="10">
    <source>
        <dbReference type="PIRSR" id="PIRSR036979-1"/>
    </source>
</evidence>
<dbReference type="GO" id="GO:0005737">
    <property type="term" value="C:cytoplasm"/>
    <property type="evidence" value="ECO:0007669"/>
    <property type="project" value="TreeGrafter"/>
</dbReference>
<dbReference type="PIRSF" id="PIRSF036979">
    <property type="entry name" value="Arginase"/>
    <property type="match status" value="1"/>
</dbReference>
<gene>
    <name evidence="13" type="ORF">AVDCRST_MAG86-3941</name>
</gene>
<dbReference type="GO" id="GO:0030145">
    <property type="term" value="F:manganese ion binding"/>
    <property type="evidence" value="ECO:0007669"/>
    <property type="project" value="TreeGrafter"/>
</dbReference>
<comment type="catalytic activity">
    <reaction evidence="8 12">
        <text>L-arginine + H2O = urea + L-ornithine</text>
        <dbReference type="Rhea" id="RHEA:20569"/>
        <dbReference type="ChEBI" id="CHEBI:15377"/>
        <dbReference type="ChEBI" id="CHEBI:16199"/>
        <dbReference type="ChEBI" id="CHEBI:32682"/>
        <dbReference type="ChEBI" id="CHEBI:46911"/>
        <dbReference type="EC" id="3.5.3.1"/>
    </reaction>
</comment>
<dbReference type="GO" id="GO:0004053">
    <property type="term" value="F:arginase activity"/>
    <property type="evidence" value="ECO:0007669"/>
    <property type="project" value="UniProtKB-UniRule"/>
</dbReference>
<evidence type="ECO:0000256" key="8">
    <source>
        <dbReference type="ARBA" id="ARBA00047391"/>
    </source>
</evidence>
<evidence type="ECO:0000256" key="4">
    <source>
        <dbReference type="ARBA" id="ARBA00022503"/>
    </source>
</evidence>
<dbReference type="InterPro" id="IPR023696">
    <property type="entry name" value="Ureohydrolase_dom_sf"/>
</dbReference>
<protein>
    <recommendedName>
        <fullName evidence="3 9">Arginase</fullName>
        <ecNumber evidence="2 9">3.5.3.1</ecNumber>
    </recommendedName>
</protein>
<proteinExistence type="inferred from homology"/>
<dbReference type="NCBIfam" id="TIGR01229">
    <property type="entry name" value="rocF_arginase"/>
    <property type="match status" value="1"/>
</dbReference>
<dbReference type="InterPro" id="IPR006035">
    <property type="entry name" value="Ureohydrolase"/>
</dbReference>
<dbReference type="PANTHER" id="PTHR43782">
    <property type="entry name" value="ARGINASE"/>
    <property type="match status" value="1"/>
</dbReference>
<keyword evidence="7 10" id="KW-0464">Manganese</keyword>
<keyword evidence="4 12" id="KW-0056">Arginine metabolism</keyword>
<dbReference type="Gene3D" id="3.40.800.10">
    <property type="entry name" value="Ureohydrolase domain"/>
    <property type="match status" value="1"/>
</dbReference>
<dbReference type="GO" id="GO:0006525">
    <property type="term" value="P:arginine metabolic process"/>
    <property type="evidence" value="ECO:0007669"/>
    <property type="project" value="UniProtKB-KW"/>
</dbReference>
<dbReference type="EC" id="3.5.3.1" evidence="2 9"/>
<comment type="cofactor">
    <cofactor evidence="10 12">
        <name>Mn(2+)</name>
        <dbReference type="ChEBI" id="CHEBI:29035"/>
    </cofactor>
    <text evidence="10 12">Binds 2 manganese ions per subunit.</text>
</comment>
<organism evidence="13">
    <name type="scientific">uncultured Truepera sp</name>
    <dbReference type="NCBI Taxonomy" id="543023"/>
    <lineage>
        <taxon>Bacteria</taxon>
        <taxon>Thermotogati</taxon>
        <taxon>Deinococcota</taxon>
        <taxon>Deinococci</taxon>
        <taxon>Trueperales</taxon>
        <taxon>Trueperaceae</taxon>
        <taxon>Truepera</taxon>
        <taxon>environmental samples</taxon>
    </lineage>
</organism>
<dbReference type="FunFam" id="3.40.800.10:FF:000012">
    <property type="entry name" value="Arginase"/>
    <property type="match status" value="1"/>
</dbReference>
<reference evidence="13" key="1">
    <citation type="submission" date="2020-02" db="EMBL/GenBank/DDBJ databases">
        <authorList>
            <person name="Meier V. D."/>
        </authorList>
    </citation>
    <scope>NUCLEOTIDE SEQUENCE</scope>
    <source>
        <strain evidence="13">AVDCRST_MAG86</strain>
    </source>
</reference>
<evidence type="ECO:0000256" key="7">
    <source>
        <dbReference type="ARBA" id="ARBA00023211"/>
    </source>
</evidence>